<dbReference type="InterPro" id="IPR036259">
    <property type="entry name" value="MFS_trans_sf"/>
</dbReference>
<evidence type="ECO:0000256" key="3">
    <source>
        <dbReference type="ARBA" id="ARBA00022989"/>
    </source>
</evidence>
<evidence type="ECO:0000256" key="4">
    <source>
        <dbReference type="ARBA" id="ARBA00023136"/>
    </source>
</evidence>
<dbReference type="Proteomes" id="UP001144313">
    <property type="component" value="Unassembled WGS sequence"/>
</dbReference>
<feature type="transmembrane region" description="Helical" evidence="5">
    <location>
        <begin position="264"/>
        <end position="285"/>
    </location>
</feature>
<evidence type="ECO:0000256" key="5">
    <source>
        <dbReference type="SAM" id="Phobius"/>
    </source>
</evidence>
<feature type="transmembrane region" description="Helical" evidence="5">
    <location>
        <begin position="330"/>
        <end position="350"/>
    </location>
</feature>
<keyword evidence="2 5" id="KW-0812">Transmembrane</keyword>
<dbReference type="Pfam" id="PF07690">
    <property type="entry name" value="MFS_1"/>
    <property type="match status" value="1"/>
</dbReference>
<feature type="transmembrane region" description="Helical" evidence="5">
    <location>
        <begin position="356"/>
        <end position="375"/>
    </location>
</feature>
<evidence type="ECO:0000256" key="1">
    <source>
        <dbReference type="ARBA" id="ARBA00004651"/>
    </source>
</evidence>
<dbReference type="PANTHER" id="PTHR23534:SF1">
    <property type="entry name" value="MAJOR FACILITATOR SUPERFAMILY PROTEIN"/>
    <property type="match status" value="1"/>
</dbReference>
<feature type="transmembrane region" description="Helical" evidence="5">
    <location>
        <begin position="203"/>
        <end position="223"/>
    </location>
</feature>
<evidence type="ECO:0000313" key="8">
    <source>
        <dbReference type="Proteomes" id="UP001144313"/>
    </source>
</evidence>
<evidence type="ECO:0000313" key="7">
    <source>
        <dbReference type="EMBL" id="GLI40712.1"/>
    </source>
</evidence>
<keyword evidence="3 5" id="KW-1133">Transmembrane helix</keyword>
<evidence type="ECO:0000256" key="2">
    <source>
        <dbReference type="ARBA" id="ARBA00022692"/>
    </source>
</evidence>
<dbReference type="GO" id="GO:0022857">
    <property type="term" value="F:transmembrane transporter activity"/>
    <property type="evidence" value="ECO:0007669"/>
    <property type="project" value="InterPro"/>
</dbReference>
<name>A0A9W6G5I3_9ACTN</name>
<feature type="transmembrane region" description="Helical" evidence="5">
    <location>
        <begin position="93"/>
        <end position="114"/>
    </location>
</feature>
<accession>A0A9W6G5I3</accession>
<sequence>MRVLQAACVLGGFAQALTGAAGSLLAYEMTDSASAAGLPQTVLVAGSAAAAAIASRLAVPLGRRRTLAAGAAAATAGAIVVVAGALLASLALVLGGCALLGAGTAVVMLIRYAAAEQVSEASRPKAMASVLTATTVGAVAGPNLLAPTSIMAERFGLPGLTGPFLFGALAFAITMAMLHLGLRDAPTPEAEAPAVRPGRLPSARPGLAVLALSNLVMVAVMTMAPVQMSHHGERGLGLIGLVISVHIIGMFAPSALSAGLVQRIGATGTAVLAGCVMAAACAFAAATASHWMLGIAMAALGIGWNLGLVSGSAMLTAAVPREVRAAREGLGEVGMGVAAAIGGLACGPLVAHGGYVALAMAGAVAAALIPALAVAGPKP</sequence>
<dbReference type="PANTHER" id="PTHR23534">
    <property type="entry name" value="MFS PERMEASE"/>
    <property type="match status" value="1"/>
</dbReference>
<feature type="domain" description="Major facilitator superfamily (MFS) profile" evidence="6">
    <location>
        <begin position="1"/>
        <end position="379"/>
    </location>
</feature>
<gene>
    <name evidence="7" type="ORF">GALLR39Z86_05620</name>
</gene>
<dbReference type="GO" id="GO:0005886">
    <property type="term" value="C:plasma membrane"/>
    <property type="evidence" value="ECO:0007669"/>
    <property type="project" value="UniProtKB-SubCell"/>
</dbReference>
<feature type="transmembrane region" description="Helical" evidence="5">
    <location>
        <begin position="291"/>
        <end position="318"/>
    </location>
</feature>
<comment type="caution">
    <text evidence="7">The sequence shown here is derived from an EMBL/GenBank/DDBJ whole genome shotgun (WGS) entry which is preliminary data.</text>
</comment>
<feature type="transmembrane region" description="Helical" evidence="5">
    <location>
        <begin position="66"/>
        <end position="87"/>
    </location>
</feature>
<comment type="subcellular location">
    <subcellularLocation>
        <location evidence="1">Cell membrane</location>
        <topology evidence="1">Multi-pass membrane protein</topology>
    </subcellularLocation>
</comment>
<dbReference type="InterPro" id="IPR020846">
    <property type="entry name" value="MFS_dom"/>
</dbReference>
<feature type="transmembrane region" description="Helical" evidence="5">
    <location>
        <begin position="235"/>
        <end position="252"/>
    </location>
</feature>
<dbReference type="InterPro" id="IPR011701">
    <property type="entry name" value="MFS"/>
</dbReference>
<reference evidence="7" key="1">
    <citation type="submission" date="2022-12" db="EMBL/GenBank/DDBJ databases">
        <title>Reference genome sequencing for broad-spectrum identification of bacterial and archaeal isolates by mass spectrometry.</title>
        <authorList>
            <person name="Sekiguchi Y."/>
            <person name="Tourlousse D.M."/>
        </authorList>
    </citation>
    <scope>NUCLEOTIDE SEQUENCE</scope>
    <source>
        <strain evidence="7">LLR39Z86</strain>
    </source>
</reference>
<keyword evidence="8" id="KW-1185">Reference proteome</keyword>
<feature type="transmembrane region" description="Helical" evidence="5">
    <location>
        <begin position="126"/>
        <end position="144"/>
    </location>
</feature>
<keyword evidence="4 5" id="KW-0472">Membrane</keyword>
<dbReference type="Gene3D" id="1.20.1250.20">
    <property type="entry name" value="MFS general substrate transporter like domains"/>
    <property type="match status" value="1"/>
</dbReference>
<dbReference type="EMBL" id="BSDT01000001">
    <property type="protein sequence ID" value="GLI40712.1"/>
    <property type="molecule type" value="Genomic_DNA"/>
</dbReference>
<dbReference type="AlphaFoldDB" id="A0A9W6G5I3"/>
<proteinExistence type="predicted"/>
<feature type="transmembrane region" description="Helical" evidence="5">
    <location>
        <begin position="164"/>
        <end position="182"/>
    </location>
</feature>
<protein>
    <submittedName>
        <fullName evidence="7">Tetracycline resistance protein</fullName>
    </submittedName>
</protein>
<dbReference type="PROSITE" id="PS50850">
    <property type="entry name" value="MFS"/>
    <property type="match status" value="1"/>
</dbReference>
<organism evidence="7 8">
    <name type="scientific">Glycomyces algeriensis</name>
    <dbReference type="NCBI Taxonomy" id="256037"/>
    <lineage>
        <taxon>Bacteria</taxon>
        <taxon>Bacillati</taxon>
        <taxon>Actinomycetota</taxon>
        <taxon>Actinomycetes</taxon>
        <taxon>Glycomycetales</taxon>
        <taxon>Glycomycetaceae</taxon>
        <taxon>Glycomyces</taxon>
    </lineage>
</organism>
<feature type="transmembrane region" description="Helical" evidence="5">
    <location>
        <begin position="42"/>
        <end position="59"/>
    </location>
</feature>
<dbReference type="SUPFAM" id="SSF103473">
    <property type="entry name" value="MFS general substrate transporter"/>
    <property type="match status" value="1"/>
</dbReference>
<evidence type="ECO:0000259" key="6">
    <source>
        <dbReference type="PROSITE" id="PS50850"/>
    </source>
</evidence>